<name>A0A5S9IQD9_UABAM</name>
<dbReference type="InterPro" id="IPR006094">
    <property type="entry name" value="Oxid_FAD_bind_N"/>
</dbReference>
<dbReference type="PANTHER" id="PTHR11748">
    <property type="entry name" value="D-LACTATE DEHYDROGENASE"/>
    <property type="match status" value="1"/>
</dbReference>
<evidence type="ECO:0000256" key="2">
    <source>
        <dbReference type="ARBA" id="ARBA00022827"/>
    </source>
</evidence>
<dbReference type="SUPFAM" id="SSF56176">
    <property type="entry name" value="FAD-binding/transporter-associated domain-like"/>
    <property type="match status" value="1"/>
</dbReference>
<protein>
    <submittedName>
        <fullName evidence="4">4-cresol dehydrogenase</fullName>
    </submittedName>
</protein>
<dbReference type="Gene3D" id="3.30.465.10">
    <property type="match status" value="1"/>
</dbReference>
<organism evidence="4 5">
    <name type="scientific">Uabimicrobium amorphum</name>
    <dbReference type="NCBI Taxonomy" id="2596890"/>
    <lineage>
        <taxon>Bacteria</taxon>
        <taxon>Pseudomonadati</taxon>
        <taxon>Planctomycetota</taxon>
        <taxon>Candidatus Uabimicrobiia</taxon>
        <taxon>Candidatus Uabimicrobiales</taxon>
        <taxon>Candidatus Uabimicrobiaceae</taxon>
        <taxon>Candidatus Uabimicrobium</taxon>
    </lineage>
</organism>
<dbReference type="InterPro" id="IPR016170">
    <property type="entry name" value="Cytok_DH_C_sf"/>
</dbReference>
<dbReference type="GO" id="GO:1903457">
    <property type="term" value="P:lactate catabolic process"/>
    <property type="evidence" value="ECO:0007669"/>
    <property type="project" value="TreeGrafter"/>
</dbReference>
<dbReference type="GO" id="GO:0071949">
    <property type="term" value="F:FAD binding"/>
    <property type="evidence" value="ECO:0007669"/>
    <property type="project" value="InterPro"/>
</dbReference>
<dbReference type="KEGG" id="uam:UABAM_04360"/>
<evidence type="ECO:0000259" key="3">
    <source>
        <dbReference type="PROSITE" id="PS51387"/>
    </source>
</evidence>
<evidence type="ECO:0000256" key="1">
    <source>
        <dbReference type="ARBA" id="ARBA00022630"/>
    </source>
</evidence>
<dbReference type="SUPFAM" id="SSF55103">
    <property type="entry name" value="FAD-linked oxidases, C-terminal domain"/>
    <property type="match status" value="1"/>
</dbReference>
<dbReference type="Pfam" id="PF01565">
    <property type="entry name" value="FAD_binding_4"/>
    <property type="match status" value="1"/>
</dbReference>
<dbReference type="InterPro" id="IPR036318">
    <property type="entry name" value="FAD-bd_PCMH-like_sf"/>
</dbReference>
<dbReference type="GO" id="GO:0008720">
    <property type="term" value="F:D-lactate dehydrogenase (NAD+) activity"/>
    <property type="evidence" value="ECO:0007669"/>
    <property type="project" value="TreeGrafter"/>
</dbReference>
<keyword evidence="2" id="KW-0274">FAD</keyword>
<proteinExistence type="predicted"/>
<dbReference type="AlphaFoldDB" id="A0A5S9IQD9"/>
<reference evidence="4 5" key="1">
    <citation type="submission" date="2019-08" db="EMBL/GenBank/DDBJ databases">
        <title>Complete genome sequence of Candidatus Uab amorphum.</title>
        <authorList>
            <person name="Shiratori T."/>
            <person name="Suzuki S."/>
            <person name="Kakizawa Y."/>
            <person name="Ishida K."/>
        </authorList>
    </citation>
    <scope>NUCLEOTIDE SEQUENCE [LARGE SCALE GENOMIC DNA]</scope>
    <source>
        <strain evidence="4 5">SRT547</strain>
    </source>
</reference>
<dbReference type="Proteomes" id="UP000326354">
    <property type="component" value="Chromosome"/>
</dbReference>
<evidence type="ECO:0000313" key="5">
    <source>
        <dbReference type="Proteomes" id="UP000326354"/>
    </source>
</evidence>
<dbReference type="Gene3D" id="3.30.43.10">
    <property type="entry name" value="Uridine Diphospho-n-acetylenolpyruvylglucosamine Reductase, domain 2"/>
    <property type="match status" value="1"/>
</dbReference>
<sequence>MNPLTKWQGIVGEQNILTSSEHLERYTANVTGIERSIQAVLLPESTEQVQKIVAIANENKTPLYPISSGKNWGLGDRLPVQSGATIVDLKRMNKIHRVDPHHGYAVIEPGVTQKQLYEYLREHNLPFIINITGAGSDTTFVGNAMDRGIGYYGSRVDSMSGLEVVLGNGEVLRTGFGHYLNSKTTYLYPHGVGPSLEGLFFQSNFGIVTKVGMELIPHKDSHAYLSCSLKNPNNLEAFVDILTDLRQRNIVRTTFHISNDHRSEINACPLLYNYFLKEGDDKETSKRKAVELFNSIKSCWSASCGLLGTKSYIKDAYEHTKQALKGIGSVKLWTFSSLKKQQKIAQRLSFLPSYRLKKALLATLEPPLGHSRGIPSNDALNSIFWPLNKIPQDLIEPAQQNCGKLYVLPLVPMSGEAFGEVVQITTNILHDKFGFTPYITMNMAKDKVFESVINIAFHRDDPHQVQKAHNAITEVNRQFVTSGYIPYRVGIQAMSEIISSQDYHWQIVAQLKDILDPNKIISPGRYNLV</sequence>
<dbReference type="Gene3D" id="3.40.462.10">
    <property type="entry name" value="FAD-linked oxidases, C-terminal domain"/>
    <property type="match status" value="1"/>
</dbReference>
<dbReference type="EMBL" id="AP019860">
    <property type="protein sequence ID" value="BBM85974.1"/>
    <property type="molecule type" value="Genomic_DNA"/>
</dbReference>
<keyword evidence="1" id="KW-0285">Flavoprotein</keyword>
<dbReference type="PROSITE" id="PS51387">
    <property type="entry name" value="FAD_PCMH"/>
    <property type="match status" value="1"/>
</dbReference>
<accession>A0A5S9IQD9</accession>
<dbReference type="RefSeq" id="WP_173013476.1">
    <property type="nucleotide sequence ID" value="NZ_AP019860.1"/>
</dbReference>
<dbReference type="InterPro" id="IPR016167">
    <property type="entry name" value="FAD-bd_PCMH_sub1"/>
</dbReference>
<dbReference type="InterPro" id="IPR016164">
    <property type="entry name" value="FAD-linked_Oxase-like_C"/>
</dbReference>
<gene>
    <name evidence="4" type="ORF">UABAM_04360</name>
</gene>
<evidence type="ECO:0000313" key="4">
    <source>
        <dbReference type="EMBL" id="BBM85974.1"/>
    </source>
</evidence>
<keyword evidence="5" id="KW-1185">Reference proteome</keyword>
<feature type="domain" description="FAD-binding PCMH-type" evidence="3">
    <location>
        <begin position="33"/>
        <end position="218"/>
    </location>
</feature>
<dbReference type="InterPro" id="IPR016169">
    <property type="entry name" value="FAD-bd_PCMH_sub2"/>
</dbReference>
<dbReference type="PANTHER" id="PTHR11748:SF114">
    <property type="entry name" value="ARYL-ALCOHOL OXIDASE VANILLYL-ALCOHOL OXIDASE (AFU_ORTHOLOGUE AFUA_3G09500)-RELATED"/>
    <property type="match status" value="1"/>
</dbReference>
<dbReference type="GO" id="GO:0004458">
    <property type="term" value="F:D-lactate dehydrogenase (cytochrome) activity"/>
    <property type="evidence" value="ECO:0007669"/>
    <property type="project" value="TreeGrafter"/>
</dbReference>
<dbReference type="InterPro" id="IPR016166">
    <property type="entry name" value="FAD-bd_PCMH"/>
</dbReference>